<keyword evidence="8" id="KW-1185">Reference proteome</keyword>
<evidence type="ECO:0000313" key="7">
    <source>
        <dbReference type="EMBL" id="OQD86576.1"/>
    </source>
</evidence>
<keyword evidence="3" id="KW-0274">FAD</keyword>
<evidence type="ECO:0000313" key="8">
    <source>
        <dbReference type="Proteomes" id="UP000191672"/>
    </source>
</evidence>
<dbReference type="PANTHER" id="PTHR13789:SF309">
    <property type="entry name" value="PUTATIVE (AFU_ORTHOLOGUE AFUA_6G14510)-RELATED"/>
    <property type="match status" value="1"/>
</dbReference>
<evidence type="ECO:0000256" key="5">
    <source>
        <dbReference type="ARBA" id="ARBA00023033"/>
    </source>
</evidence>
<protein>
    <recommendedName>
        <fullName evidence="6">FAD-binding domain-containing protein</fullName>
    </recommendedName>
</protein>
<dbReference type="PRINTS" id="PR00420">
    <property type="entry name" value="RNGMNOXGNASE"/>
</dbReference>
<dbReference type="InterPro" id="IPR036188">
    <property type="entry name" value="FAD/NAD-bd_sf"/>
</dbReference>
<evidence type="ECO:0000259" key="6">
    <source>
        <dbReference type="Pfam" id="PF01494"/>
    </source>
</evidence>
<evidence type="ECO:0000256" key="4">
    <source>
        <dbReference type="ARBA" id="ARBA00023002"/>
    </source>
</evidence>
<dbReference type="GO" id="GO:0004497">
    <property type="term" value="F:monooxygenase activity"/>
    <property type="evidence" value="ECO:0007669"/>
    <property type="project" value="UniProtKB-KW"/>
</dbReference>
<comment type="similarity">
    <text evidence="1">Belongs to the paxM FAD-dependent monooxygenase family.</text>
</comment>
<dbReference type="STRING" id="416450.A0A1V6QCI5"/>
<evidence type="ECO:0000256" key="1">
    <source>
        <dbReference type="ARBA" id="ARBA00007992"/>
    </source>
</evidence>
<sequence length="423" mass="46801">MPEIRKAIIIGAGPAGLATALRLQKHNKISCIIYELRPEPTTLGGAIAILSNGLRLFDRLGVYDDLLRYGYAGSKLTLHSMRGGVVGAQDAVGWARHMTGFGYLRIRRVDLVGVLLKAARREGIEVRFGMKMKGIEDLHGDLGIKVLFEDGSCDTADLLLGCDGIHSQVRREFVDPLQEPEYSGIAGSFSLIPARELPAGSVGCMVGLHAMMTEEGMFLVNPCTPDKDEIMWSFSREVALPDSGDSRDGWEEHRKAEVEGFKDNLLRILEGSQGEWSETVKSLVRKTTVVKFHPVYRLPLGGRWYKGRCLLLGDAGHAMSPHAGQGVSMTLEDAFLLSRLLEDSNRSLPDVFAKFDDIRRPRLNEIYTQAARNAGSRRKTGPWGLWMKESAWSIYSNLSWAFGLDKLGLGQKHLAYDIAEAEL</sequence>
<dbReference type="InterPro" id="IPR050493">
    <property type="entry name" value="FAD-dep_Monooxygenase_BioMet"/>
</dbReference>
<dbReference type="InterPro" id="IPR002938">
    <property type="entry name" value="FAD-bd"/>
</dbReference>
<accession>A0A1V6QCI5</accession>
<reference evidence="8" key="1">
    <citation type="journal article" date="2017" name="Nat. Microbiol.">
        <title>Global analysis of biosynthetic gene clusters reveals vast potential of secondary metabolite production in Penicillium species.</title>
        <authorList>
            <person name="Nielsen J.C."/>
            <person name="Grijseels S."/>
            <person name="Prigent S."/>
            <person name="Ji B."/>
            <person name="Dainat J."/>
            <person name="Nielsen K.F."/>
            <person name="Frisvad J.C."/>
            <person name="Workman M."/>
            <person name="Nielsen J."/>
        </authorList>
    </citation>
    <scope>NUCLEOTIDE SEQUENCE [LARGE SCALE GENOMIC DNA]</scope>
    <source>
        <strain evidence="8">IBT 31811</strain>
    </source>
</reference>
<comment type="caution">
    <text evidence="7">The sequence shown here is derived from an EMBL/GenBank/DDBJ whole genome shotgun (WGS) entry which is preliminary data.</text>
</comment>
<proteinExistence type="inferred from homology"/>
<dbReference type="Proteomes" id="UP000191672">
    <property type="component" value="Unassembled WGS sequence"/>
</dbReference>
<dbReference type="Pfam" id="PF01494">
    <property type="entry name" value="FAD_binding_3"/>
    <property type="match status" value="1"/>
</dbReference>
<evidence type="ECO:0000256" key="2">
    <source>
        <dbReference type="ARBA" id="ARBA00022630"/>
    </source>
</evidence>
<gene>
    <name evidence="7" type="ORF">PENANT_c007G04249</name>
</gene>
<dbReference type="EMBL" id="MDYN01000007">
    <property type="protein sequence ID" value="OQD86576.1"/>
    <property type="molecule type" value="Genomic_DNA"/>
</dbReference>
<evidence type="ECO:0000256" key="3">
    <source>
        <dbReference type="ARBA" id="ARBA00022827"/>
    </source>
</evidence>
<organism evidence="7 8">
    <name type="scientific">Penicillium antarcticum</name>
    <dbReference type="NCBI Taxonomy" id="416450"/>
    <lineage>
        <taxon>Eukaryota</taxon>
        <taxon>Fungi</taxon>
        <taxon>Dikarya</taxon>
        <taxon>Ascomycota</taxon>
        <taxon>Pezizomycotina</taxon>
        <taxon>Eurotiomycetes</taxon>
        <taxon>Eurotiomycetidae</taxon>
        <taxon>Eurotiales</taxon>
        <taxon>Aspergillaceae</taxon>
        <taxon>Penicillium</taxon>
    </lineage>
</organism>
<keyword evidence="2" id="KW-0285">Flavoprotein</keyword>
<dbReference type="Gene3D" id="3.50.50.60">
    <property type="entry name" value="FAD/NAD(P)-binding domain"/>
    <property type="match status" value="1"/>
</dbReference>
<dbReference type="AlphaFoldDB" id="A0A1V6QCI5"/>
<keyword evidence="4" id="KW-0560">Oxidoreductase</keyword>
<dbReference type="GO" id="GO:0071949">
    <property type="term" value="F:FAD binding"/>
    <property type="evidence" value="ECO:0007669"/>
    <property type="project" value="InterPro"/>
</dbReference>
<name>A0A1V6QCI5_9EURO</name>
<dbReference type="SUPFAM" id="SSF51905">
    <property type="entry name" value="FAD/NAD(P)-binding domain"/>
    <property type="match status" value="1"/>
</dbReference>
<feature type="domain" description="FAD-binding" evidence="6">
    <location>
        <begin position="7"/>
        <end position="342"/>
    </location>
</feature>
<dbReference type="PANTHER" id="PTHR13789">
    <property type="entry name" value="MONOOXYGENASE"/>
    <property type="match status" value="1"/>
</dbReference>
<keyword evidence="5" id="KW-0503">Monooxygenase</keyword>